<feature type="compositionally biased region" description="Basic residues" evidence="1">
    <location>
        <begin position="34"/>
        <end position="47"/>
    </location>
</feature>
<name>A0AAN8WCP5_HALRR</name>
<keyword evidence="3" id="KW-1185">Reference proteome</keyword>
<dbReference type="EMBL" id="JAXCGZ010021671">
    <property type="protein sequence ID" value="KAK7045918.1"/>
    <property type="molecule type" value="Genomic_DNA"/>
</dbReference>
<dbReference type="AlphaFoldDB" id="A0AAN8WCP5"/>
<accession>A0AAN8WCP5</accession>
<dbReference type="Proteomes" id="UP001381693">
    <property type="component" value="Unassembled WGS sequence"/>
</dbReference>
<feature type="region of interest" description="Disordered" evidence="1">
    <location>
        <begin position="34"/>
        <end position="54"/>
    </location>
</feature>
<protein>
    <submittedName>
        <fullName evidence="2">Uncharacterized protein</fullName>
    </submittedName>
</protein>
<evidence type="ECO:0000256" key="1">
    <source>
        <dbReference type="SAM" id="MobiDB-lite"/>
    </source>
</evidence>
<feature type="non-terminal residue" evidence="2">
    <location>
        <position position="1"/>
    </location>
</feature>
<feature type="non-terminal residue" evidence="2">
    <location>
        <position position="85"/>
    </location>
</feature>
<evidence type="ECO:0000313" key="2">
    <source>
        <dbReference type="EMBL" id="KAK7045918.1"/>
    </source>
</evidence>
<gene>
    <name evidence="2" type="ORF">SK128_016364</name>
</gene>
<proteinExistence type="predicted"/>
<sequence>EVCHNYCCEVACAAKGEVGMTHDVYNLPQLCKQRPHVQSKSKSKSKGKGNGWQTRRHIVTLTSEALVGCMQRVSGKHEGILLLSQ</sequence>
<organism evidence="2 3">
    <name type="scientific">Halocaridina rubra</name>
    <name type="common">Hawaiian red shrimp</name>
    <dbReference type="NCBI Taxonomy" id="373956"/>
    <lineage>
        <taxon>Eukaryota</taxon>
        <taxon>Metazoa</taxon>
        <taxon>Ecdysozoa</taxon>
        <taxon>Arthropoda</taxon>
        <taxon>Crustacea</taxon>
        <taxon>Multicrustacea</taxon>
        <taxon>Malacostraca</taxon>
        <taxon>Eumalacostraca</taxon>
        <taxon>Eucarida</taxon>
        <taxon>Decapoda</taxon>
        <taxon>Pleocyemata</taxon>
        <taxon>Caridea</taxon>
        <taxon>Atyoidea</taxon>
        <taxon>Atyidae</taxon>
        <taxon>Halocaridina</taxon>
    </lineage>
</organism>
<evidence type="ECO:0000313" key="3">
    <source>
        <dbReference type="Proteomes" id="UP001381693"/>
    </source>
</evidence>
<comment type="caution">
    <text evidence="2">The sequence shown here is derived from an EMBL/GenBank/DDBJ whole genome shotgun (WGS) entry which is preliminary data.</text>
</comment>
<reference evidence="2 3" key="1">
    <citation type="submission" date="2023-11" db="EMBL/GenBank/DDBJ databases">
        <title>Halocaridina rubra genome assembly.</title>
        <authorList>
            <person name="Smith C."/>
        </authorList>
    </citation>
    <scope>NUCLEOTIDE SEQUENCE [LARGE SCALE GENOMIC DNA]</scope>
    <source>
        <strain evidence="2">EP-1</strain>
        <tissue evidence="2">Whole</tissue>
    </source>
</reference>